<comment type="caution">
    <text evidence="6">The sequence shown here is derived from an EMBL/GenBank/DDBJ whole genome shotgun (WGS) entry which is preliminary data.</text>
</comment>
<organism evidence="6 7">
    <name type="scientific">Amycolatopsis rifamycinica</name>
    <dbReference type="NCBI Taxonomy" id="287986"/>
    <lineage>
        <taxon>Bacteria</taxon>
        <taxon>Bacillati</taxon>
        <taxon>Actinomycetota</taxon>
        <taxon>Actinomycetes</taxon>
        <taxon>Pseudonocardiales</taxon>
        <taxon>Pseudonocardiaceae</taxon>
        <taxon>Amycolatopsis</taxon>
    </lineage>
</organism>
<dbReference type="PANTHER" id="PTHR48050:SF13">
    <property type="entry name" value="STEROL 3-BETA-GLUCOSYLTRANSFERASE UGT80A2"/>
    <property type="match status" value="1"/>
</dbReference>
<dbReference type="EMBL" id="JMQI01000064">
    <property type="protein sequence ID" value="KDN18338.1"/>
    <property type="molecule type" value="Genomic_DNA"/>
</dbReference>
<evidence type="ECO:0000256" key="1">
    <source>
        <dbReference type="ARBA" id="ARBA00006962"/>
    </source>
</evidence>
<dbReference type="OrthoDB" id="5488434at2"/>
<keyword evidence="7" id="KW-1185">Reference proteome</keyword>
<dbReference type="eggNOG" id="COG1819">
    <property type="taxonomic scope" value="Bacteria"/>
</dbReference>
<dbReference type="FunFam" id="3.40.50.2000:FF:000072">
    <property type="entry name" value="Glycosyl transferase"/>
    <property type="match status" value="1"/>
</dbReference>
<dbReference type="GO" id="GO:0017000">
    <property type="term" value="P:antibiotic biosynthetic process"/>
    <property type="evidence" value="ECO:0007669"/>
    <property type="project" value="UniProtKB-ARBA"/>
</dbReference>
<evidence type="ECO:0000259" key="4">
    <source>
        <dbReference type="Pfam" id="PF06722"/>
    </source>
</evidence>
<dbReference type="InterPro" id="IPR002213">
    <property type="entry name" value="UDP_glucos_trans"/>
</dbReference>
<dbReference type="InterPro" id="IPR048284">
    <property type="entry name" value="EryCIII-like_N"/>
</dbReference>
<evidence type="ECO:0000256" key="2">
    <source>
        <dbReference type="ARBA" id="ARBA00022676"/>
    </source>
</evidence>
<dbReference type="CDD" id="cd03784">
    <property type="entry name" value="GT1_Gtf-like"/>
    <property type="match status" value="1"/>
</dbReference>
<protein>
    <submittedName>
        <fullName evidence="6">Glycosyl transferase</fullName>
    </submittedName>
</protein>
<evidence type="ECO:0000259" key="5">
    <source>
        <dbReference type="Pfam" id="PF21036"/>
    </source>
</evidence>
<dbReference type="GO" id="GO:0008194">
    <property type="term" value="F:UDP-glycosyltransferase activity"/>
    <property type="evidence" value="ECO:0007669"/>
    <property type="project" value="InterPro"/>
</dbReference>
<gene>
    <name evidence="6" type="ORF">DV20_31350</name>
</gene>
<dbReference type="Pfam" id="PF06722">
    <property type="entry name" value="EryCIII-like_C"/>
    <property type="match status" value="1"/>
</dbReference>
<sequence length="387" mass="39830">MRLLFTSLGSFGHTFPLVPLAVAAREAGHDVVFATSEDFLPQLTKAGLDTAAAGLAIKDAFGQAFGQVFGDAGPPGPPGDIPREVLFPVVAKVFGELMPKRFLADLLPLFEHVRPDLVVSEAGNSGGAFAALKAGLPVVSHGFGRVSTGDPMTTMIREAILSHAGELGIEVGEDLTFGGPFVDICPESVQDPDFLARTHRVPLRPVGWSEPGELPPGVLDKRRPLVYLTLGTAMGHAGVLGEAIAGLSGLDVDVLVATGPSLPEDALGEVPANVRLEAWVPQAALLPHVDLVVHHGGSGTTLGAFGEGLPQLLLPQGADQFTNADAVFAAGVGDRLLGAEVTAEAVATKARHLLTDTAVRDAARALAAEVAAMPSPADVAAELPTLA</sequence>
<dbReference type="InterPro" id="IPR050426">
    <property type="entry name" value="Glycosyltransferase_28"/>
</dbReference>
<reference evidence="6 7" key="1">
    <citation type="submission" date="2014-05" db="EMBL/GenBank/DDBJ databases">
        <title>Draft genome sequence of Amycolatopsis rifamycinica DSM 46095.</title>
        <authorList>
            <person name="Lal R."/>
            <person name="Saxena A."/>
            <person name="Kumari R."/>
            <person name="Mukherjee U."/>
            <person name="Singh P."/>
            <person name="Sangwan N."/>
            <person name="Mahato N.K."/>
        </authorList>
    </citation>
    <scope>NUCLEOTIDE SEQUENCE [LARGE SCALE GENOMIC DNA]</scope>
    <source>
        <strain evidence="6 7">DSM 46095</strain>
    </source>
</reference>
<dbReference type="Proteomes" id="UP000027345">
    <property type="component" value="Unassembled WGS sequence"/>
</dbReference>
<evidence type="ECO:0000313" key="7">
    <source>
        <dbReference type="Proteomes" id="UP000027345"/>
    </source>
</evidence>
<dbReference type="AlphaFoldDB" id="A0A066U282"/>
<dbReference type="PANTHER" id="PTHR48050">
    <property type="entry name" value="STEROL 3-BETA-GLUCOSYLTRANSFERASE"/>
    <property type="match status" value="1"/>
</dbReference>
<dbReference type="RefSeq" id="WP_043786577.1">
    <property type="nucleotide sequence ID" value="NZ_JMQI01000064.1"/>
</dbReference>
<name>A0A066U282_9PSEU</name>
<accession>A0A066U282</accession>
<dbReference type="GO" id="GO:0016758">
    <property type="term" value="F:hexosyltransferase activity"/>
    <property type="evidence" value="ECO:0007669"/>
    <property type="project" value="UniProtKB-ARBA"/>
</dbReference>
<keyword evidence="3 6" id="KW-0808">Transferase</keyword>
<proteinExistence type="inferred from homology"/>
<dbReference type="SUPFAM" id="SSF53756">
    <property type="entry name" value="UDP-Glycosyltransferase/glycogen phosphorylase"/>
    <property type="match status" value="1"/>
</dbReference>
<evidence type="ECO:0000256" key="3">
    <source>
        <dbReference type="ARBA" id="ARBA00022679"/>
    </source>
</evidence>
<keyword evidence="2" id="KW-0328">Glycosyltransferase</keyword>
<evidence type="ECO:0000313" key="6">
    <source>
        <dbReference type="EMBL" id="KDN18338.1"/>
    </source>
</evidence>
<feature type="domain" description="Erythromycin biosynthesis protein CIII-like C-terminal" evidence="4">
    <location>
        <begin position="246"/>
        <end position="383"/>
    </location>
</feature>
<comment type="similarity">
    <text evidence="1">Belongs to the glycosyltransferase 28 family.</text>
</comment>
<feature type="domain" description="Erythromycin biosynthesis protein CIII-like N-terminal" evidence="5">
    <location>
        <begin position="23"/>
        <end position="190"/>
    </location>
</feature>
<dbReference type="InterPro" id="IPR010610">
    <property type="entry name" value="EryCIII-like_C"/>
</dbReference>
<dbReference type="Gene3D" id="3.40.50.2000">
    <property type="entry name" value="Glycogen Phosphorylase B"/>
    <property type="match status" value="2"/>
</dbReference>
<dbReference type="Pfam" id="PF21036">
    <property type="entry name" value="EryCIII-like_N"/>
    <property type="match status" value="1"/>
</dbReference>
<dbReference type="STRING" id="287986.DV20_31350"/>